<comment type="caution">
    <text evidence="17">The sequence shown here is derived from an EMBL/GenBank/DDBJ whole genome shotgun (WGS) entry which is preliminary data.</text>
</comment>
<comment type="catalytic activity">
    <reaction evidence="9">
        <text>12-hydroxy-(5Z,8Z,10E,14Z)-eicosatetraenoate + ATP + CoA = 12-hydroxy-(5Z,8Z,10E,14Z)-eicosatetraenoyl-CoA + AMP + diphosphate</text>
        <dbReference type="Rhea" id="RHEA:52112"/>
        <dbReference type="ChEBI" id="CHEBI:30616"/>
        <dbReference type="ChEBI" id="CHEBI:33019"/>
        <dbReference type="ChEBI" id="CHEBI:57287"/>
        <dbReference type="ChEBI" id="CHEBI:90718"/>
        <dbReference type="ChEBI" id="CHEBI:136408"/>
        <dbReference type="ChEBI" id="CHEBI:456215"/>
    </reaction>
    <physiologicalReaction direction="left-to-right" evidence="9">
        <dbReference type="Rhea" id="RHEA:52113"/>
    </physiologicalReaction>
</comment>
<evidence type="ECO:0000256" key="15">
    <source>
        <dbReference type="SAM" id="Phobius"/>
    </source>
</evidence>
<dbReference type="GO" id="GO:0005524">
    <property type="term" value="F:ATP binding"/>
    <property type="evidence" value="ECO:0007669"/>
    <property type="project" value="UniProtKB-KW"/>
</dbReference>
<sequence length="720" mass="79643">QSPCCLSFSQDIASIFAAVRSSTCWLSRYLLSLRKHLKIMELLLEFLFTPLSTSGLVFLLSLAAVAVVHLNTRPKPLQPPTDLNKQTIGIAGGARKSTLTKDDTLTSYLYEDAKTLYEVFQRGLRVSGNGPCLGYRKKGLPYQWLKYKQVSERAEFLGSGLIHRGQKPSQETFIGIFAQNRPEWIISEQACYTYSMVAVPLYDTLGPEALVFIINRANISTVICDKQDKAETLLDNFEKKLTPGLKTIVLMDSFDSTLTERGSKSGIDVLPLKDVEALGKNHHHKPVPPKPEDLSIICFTSGTTGDPKGAMLTHENVVADAAGVVKTFESVFVAVPSDVSISFLPLAHMFERIVQTVLYTVGGRVGFFQGDIRLLPDDMKVLQPTVFPVVPRLLNRVYDKVQSGATTTFKRWLLNFAIQKKCEEVKLGVIRNDSIWDKLIFHKVQESLGGRVRVMVTGAAPISSSVLSFLRACLGCQIFEAYGQTECTAACSFTIPGDWTTGHVGVPIPCNTVKLVDVEEMNYFASNGEGEICVKGKNVFRGYLNDPEKTAEALDKDGWLHTGDIGKWLPSGVMKVIDRKKNIFKLAQGEYIAPEKIENVYIRSAPVAQVFVHGDSLQSSLVAIVVPDPEVMPGFAEKLGLKGSLEELCKNEQVKKAVLSDLNKLGREAGLKSFEQVRDLYLHPDMFTIENGLLTPTLKAKRADLTKFFKVQIDSLYASV</sequence>
<dbReference type="Proteomes" id="UP000316079">
    <property type="component" value="Unassembled WGS sequence"/>
</dbReference>
<evidence type="ECO:0000256" key="8">
    <source>
        <dbReference type="ARBA" id="ARBA00024484"/>
    </source>
</evidence>
<dbReference type="InterPro" id="IPR020845">
    <property type="entry name" value="AMP-binding_CS"/>
</dbReference>
<evidence type="ECO:0000256" key="7">
    <source>
        <dbReference type="ARBA" id="ARBA00024469"/>
    </source>
</evidence>
<comment type="catalytic activity">
    <reaction evidence="8">
        <text>a long-chain fatty acid + ATP + CoA = a long-chain fatty acyl-CoA + AMP + diphosphate</text>
        <dbReference type="Rhea" id="RHEA:15421"/>
        <dbReference type="ChEBI" id="CHEBI:30616"/>
        <dbReference type="ChEBI" id="CHEBI:33019"/>
        <dbReference type="ChEBI" id="CHEBI:57287"/>
        <dbReference type="ChEBI" id="CHEBI:57560"/>
        <dbReference type="ChEBI" id="CHEBI:83139"/>
        <dbReference type="ChEBI" id="CHEBI:456215"/>
        <dbReference type="EC" id="6.2.1.3"/>
    </reaction>
    <physiologicalReaction direction="left-to-right" evidence="8">
        <dbReference type="Rhea" id="RHEA:15422"/>
    </physiologicalReaction>
</comment>
<keyword evidence="5 14" id="KW-0067">ATP-binding</keyword>
<evidence type="ECO:0000313" key="17">
    <source>
        <dbReference type="EMBL" id="TRY64638.1"/>
    </source>
</evidence>
<dbReference type="EC" id="6.2.1.3" evidence="14"/>
<comment type="catalytic activity">
    <reaction evidence="11">
        <text>(5Z,8Z,11Z,14Z)-eicosatetraenoate + ATP + CoA = (5Z,8Z,11Z,14Z)-eicosatetraenoyl-CoA + AMP + diphosphate</text>
        <dbReference type="Rhea" id="RHEA:19713"/>
        <dbReference type="ChEBI" id="CHEBI:30616"/>
        <dbReference type="ChEBI" id="CHEBI:32395"/>
        <dbReference type="ChEBI" id="CHEBI:33019"/>
        <dbReference type="ChEBI" id="CHEBI:57287"/>
        <dbReference type="ChEBI" id="CHEBI:57368"/>
        <dbReference type="ChEBI" id="CHEBI:456215"/>
        <dbReference type="EC" id="6.2.1.15"/>
    </reaction>
    <physiologicalReaction direction="left-to-right" evidence="11">
        <dbReference type="Rhea" id="RHEA:19714"/>
    </physiologicalReaction>
</comment>
<evidence type="ECO:0000256" key="12">
    <source>
        <dbReference type="ARBA" id="ARBA00024565"/>
    </source>
</evidence>
<comment type="catalytic activity">
    <reaction evidence="13">
        <text>hexadecanoate + ATP + CoA = hexadecanoyl-CoA + AMP + diphosphate</text>
        <dbReference type="Rhea" id="RHEA:30751"/>
        <dbReference type="ChEBI" id="CHEBI:7896"/>
        <dbReference type="ChEBI" id="CHEBI:30616"/>
        <dbReference type="ChEBI" id="CHEBI:33019"/>
        <dbReference type="ChEBI" id="CHEBI:57287"/>
        <dbReference type="ChEBI" id="CHEBI:57379"/>
        <dbReference type="ChEBI" id="CHEBI:456215"/>
    </reaction>
    <physiologicalReaction direction="left-to-right" evidence="13">
        <dbReference type="Rhea" id="RHEA:30752"/>
    </physiologicalReaction>
</comment>
<reference evidence="17 18" key="1">
    <citation type="journal article" date="2019" name="Sci. Data">
        <title>Hybrid genome assembly and annotation of Danionella translucida.</title>
        <authorList>
            <person name="Kadobianskyi M."/>
            <person name="Schulze L."/>
            <person name="Schuelke M."/>
            <person name="Judkewitz B."/>
        </authorList>
    </citation>
    <scope>NUCLEOTIDE SEQUENCE [LARGE SCALE GENOMIC DNA]</scope>
    <source>
        <strain evidence="17 18">Bolton</strain>
    </source>
</reference>
<evidence type="ECO:0000256" key="10">
    <source>
        <dbReference type="ARBA" id="ARBA00024532"/>
    </source>
</evidence>
<dbReference type="GO" id="GO:0035338">
    <property type="term" value="P:long-chain fatty-acyl-CoA biosynthetic process"/>
    <property type="evidence" value="ECO:0007669"/>
    <property type="project" value="TreeGrafter"/>
</dbReference>
<evidence type="ECO:0000256" key="1">
    <source>
        <dbReference type="ARBA" id="ARBA00006432"/>
    </source>
</evidence>
<dbReference type="InterPro" id="IPR042099">
    <property type="entry name" value="ANL_N_sf"/>
</dbReference>
<comment type="catalytic activity">
    <reaction evidence="12">
        <text>(E)-hexadec-2-enoate + ATP + CoA = (2E)-hexadecenoyl-CoA + AMP + diphosphate</text>
        <dbReference type="Rhea" id="RHEA:36139"/>
        <dbReference type="ChEBI" id="CHEBI:30616"/>
        <dbReference type="ChEBI" id="CHEBI:33019"/>
        <dbReference type="ChEBI" id="CHEBI:57287"/>
        <dbReference type="ChEBI" id="CHEBI:61526"/>
        <dbReference type="ChEBI" id="CHEBI:72745"/>
        <dbReference type="ChEBI" id="CHEBI:456215"/>
    </reaction>
    <physiologicalReaction direction="left-to-right" evidence="12">
        <dbReference type="Rhea" id="RHEA:36140"/>
    </physiologicalReaction>
</comment>
<dbReference type="OrthoDB" id="1700726at2759"/>
<dbReference type="GO" id="GO:0005739">
    <property type="term" value="C:mitochondrion"/>
    <property type="evidence" value="ECO:0007669"/>
    <property type="project" value="TreeGrafter"/>
</dbReference>
<dbReference type="STRING" id="623744.A0A553NGW3"/>
<evidence type="ECO:0000256" key="11">
    <source>
        <dbReference type="ARBA" id="ARBA00024548"/>
    </source>
</evidence>
<keyword evidence="4 14" id="KW-0276">Fatty acid metabolism</keyword>
<dbReference type="CDD" id="cd05927">
    <property type="entry name" value="LC-FACS_euk"/>
    <property type="match status" value="1"/>
</dbReference>
<evidence type="ECO:0000256" key="4">
    <source>
        <dbReference type="ARBA" id="ARBA00022832"/>
    </source>
</evidence>
<dbReference type="GO" id="GO:0010747">
    <property type="term" value="P:positive regulation of long-chain fatty acid import across plasma membrane"/>
    <property type="evidence" value="ECO:0007669"/>
    <property type="project" value="TreeGrafter"/>
</dbReference>
<evidence type="ECO:0000256" key="13">
    <source>
        <dbReference type="ARBA" id="ARBA00049139"/>
    </source>
</evidence>
<evidence type="ECO:0000256" key="2">
    <source>
        <dbReference type="ARBA" id="ARBA00022598"/>
    </source>
</evidence>
<protein>
    <recommendedName>
        <fullName evidence="14">Long-chain-fatty-acid--CoA ligase</fullName>
        <ecNumber evidence="14">6.2.1.3</ecNumber>
    </recommendedName>
</protein>
<dbReference type="AlphaFoldDB" id="A0A553NGW3"/>
<evidence type="ECO:0000256" key="14">
    <source>
        <dbReference type="RuleBase" id="RU369030"/>
    </source>
</evidence>
<evidence type="ECO:0000256" key="5">
    <source>
        <dbReference type="ARBA" id="ARBA00022840"/>
    </source>
</evidence>
<feature type="non-terminal residue" evidence="17">
    <location>
        <position position="1"/>
    </location>
</feature>
<dbReference type="SUPFAM" id="SSF56801">
    <property type="entry name" value="Acetyl-CoA synthetase-like"/>
    <property type="match status" value="1"/>
</dbReference>
<feature type="domain" description="AMP-dependent synthetase/ligase" evidence="16">
    <location>
        <begin position="141"/>
        <end position="544"/>
    </location>
</feature>
<evidence type="ECO:0000256" key="6">
    <source>
        <dbReference type="ARBA" id="ARBA00023098"/>
    </source>
</evidence>
<dbReference type="PROSITE" id="PS00455">
    <property type="entry name" value="AMP_BINDING"/>
    <property type="match status" value="1"/>
</dbReference>
<keyword evidence="15" id="KW-1133">Transmembrane helix</keyword>
<keyword evidence="6 14" id="KW-0443">Lipid metabolism</keyword>
<evidence type="ECO:0000256" key="3">
    <source>
        <dbReference type="ARBA" id="ARBA00022741"/>
    </source>
</evidence>
<comment type="similarity">
    <text evidence="1 14">Belongs to the ATP-dependent AMP-binding enzyme family.</text>
</comment>
<dbReference type="InterPro" id="IPR000873">
    <property type="entry name" value="AMP-dep_synth/lig_dom"/>
</dbReference>
<dbReference type="GO" id="GO:0005783">
    <property type="term" value="C:endoplasmic reticulum"/>
    <property type="evidence" value="ECO:0007669"/>
    <property type="project" value="TreeGrafter"/>
</dbReference>
<evidence type="ECO:0000256" key="9">
    <source>
        <dbReference type="ARBA" id="ARBA00024495"/>
    </source>
</evidence>
<keyword evidence="18" id="KW-1185">Reference proteome</keyword>
<comment type="catalytic activity">
    <reaction evidence="7">
        <text>5-hydroxy-(6E,8Z,11Z,14Z)-eicosatetraenoate + ATP + CoA = 5-hydroxy-(6E,8Z,11Z,14Z)-eicosatetraenoyl-CoA + AMP + diphosphate</text>
        <dbReference type="Rhea" id="RHEA:52108"/>
        <dbReference type="ChEBI" id="CHEBI:30616"/>
        <dbReference type="ChEBI" id="CHEBI:33019"/>
        <dbReference type="ChEBI" id="CHEBI:57287"/>
        <dbReference type="ChEBI" id="CHEBI:65341"/>
        <dbReference type="ChEBI" id="CHEBI:136407"/>
        <dbReference type="ChEBI" id="CHEBI:456215"/>
    </reaction>
    <physiologicalReaction direction="left-to-right" evidence="7">
        <dbReference type="Rhea" id="RHEA:52109"/>
    </physiologicalReaction>
</comment>
<dbReference type="PANTHER" id="PTHR43272:SF107">
    <property type="entry name" value="LONG-CHAIN-FATTY-ACID--COA LIGASE 5"/>
    <property type="match status" value="1"/>
</dbReference>
<dbReference type="Pfam" id="PF00501">
    <property type="entry name" value="AMP-binding"/>
    <property type="match status" value="1"/>
</dbReference>
<evidence type="ECO:0000259" key="16">
    <source>
        <dbReference type="Pfam" id="PF00501"/>
    </source>
</evidence>
<dbReference type="InterPro" id="IPR045311">
    <property type="entry name" value="LC-FACS_euk"/>
</dbReference>
<dbReference type="GO" id="GO:0016020">
    <property type="term" value="C:membrane"/>
    <property type="evidence" value="ECO:0007669"/>
    <property type="project" value="TreeGrafter"/>
</dbReference>
<name>A0A553NGW3_9TELE</name>
<evidence type="ECO:0000313" key="18">
    <source>
        <dbReference type="Proteomes" id="UP000316079"/>
    </source>
</evidence>
<dbReference type="EMBL" id="SRMA01026981">
    <property type="protein sequence ID" value="TRY64638.1"/>
    <property type="molecule type" value="Genomic_DNA"/>
</dbReference>
<gene>
    <name evidence="17" type="ORF">DNTS_003091</name>
</gene>
<feature type="transmembrane region" description="Helical" evidence="15">
    <location>
        <begin position="43"/>
        <end position="70"/>
    </location>
</feature>
<organism evidence="17 18">
    <name type="scientific">Danionella cerebrum</name>
    <dbReference type="NCBI Taxonomy" id="2873325"/>
    <lineage>
        <taxon>Eukaryota</taxon>
        <taxon>Metazoa</taxon>
        <taxon>Chordata</taxon>
        <taxon>Craniata</taxon>
        <taxon>Vertebrata</taxon>
        <taxon>Euteleostomi</taxon>
        <taxon>Actinopterygii</taxon>
        <taxon>Neopterygii</taxon>
        <taxon>Teleostei</taxon>
        <taxon>Ostariophysi</taxon>
        <taxon>Cypriniformes</taxon>
        <taxon>Danionidae</taxon>
        <taxon>Danioninae</taxon>
        <taxon>Danionella</taxon>
    </lineage>
</organism>
<keyword evidence="15" id="KW-0472">Membrane</keyword>
<comment type="function">
    <text evidence="14">Catalyzes the conversion of long-chain fatty acids to their active form acyl-CoAs for both synthesis of cellular lipids, and degradation via beta-oxidation.</text>
</comment>
<comment type="catalytic activity">
    <reaction evidence="10">
        <text>15-hydroxy-(5Z,8Z,11Z,13E)-eicosatetraenoate + ATP + CoA = 15-hydroxy-(5Z,8Z,11Z,13E)-eicosatetraenoyl-CoA + AMP + diphosphate</text>
        <dbReference type="Rhea" id="RHEA:52116"/>
        <dbReference type="ChEBI" id="CHEBI:30616"/>
        <dbReference type="ChEBI" id="CHEBI:33019"/>
        <dbReference type="ChEBI" id="CHEBI:57287"/>
        <dbReference type="ChEBI" id="CHEBI:78832"/>
        <dbReference type="ChEBI" id="CHEBI:136409"/>
        <dbReference type="ChEBI" id="CHEBI:456215"/>
    </reaction>
    <physiologicalReaction direction="left-to-right" evidence="10">
        <dbReference type="Rhea" id="RHEA:52117"/>
    </physiologicalReaction>
</comment>
<accession>A0A553NGW3</accession>
<dbReference type="Gene3D" id="3.40.50.12780">
    <property type="entry name" value="N-terminal domain of ligase-like"/>
    <property type="match status" value="1"/>
</dbReference>
<keyword evidence="2 14" id="KW-0436">Ligase</keyword>
<dbReference type="PANTHER" id="PTHR43272">
    <property type="entry name" value="LONG-CHAIN-FATTY-ACID--COA LIGASE"/>
    <property type="match status" value="1"/>
</dbReference>
<keyword evidence="3 14" id="KW-0547">Nucleotide-binding</keyword>
<keyword evidence="15" id="KW-0812">Transmembrane</keyword>
<proteinExistence type="inferred from homology"/>
<dbReference type="GO" id="GO:0047676">
    <property type="term" value="F:arachidonate-CoA ligase activity"/>
    <property type="evidence" value="ECO:0007669"/>
    <property type="project" value="UniProtKB-EC"/>
</dbReference>